<dbReference type="PANTHER" id="PTHR34203">
    <property type="entry name" value="METHYLTRANSFERASE, FKBM FAMILY PROTEIN"/>
    <property type="match status" value="1"/>
</dbReference>
<reference evidence="2 3" key="1">
    <citation type="submission" date="2020-08" db="EMBL/GenBank/DDBJ databases">
        <title>Genomic Encyclopedia of Type Strains, Phase IV (KMG-IV): sequencing the most valuable type-strain genomes for metagenomic binning, comparative biology and taxonomic classification.</title>
        <authorList>
            <person name="Goeker M."/>
        </authorList>
    </citation>
    <scope>NUCLEOTIDE SEQUENCE [LARGE SCALE GENOMIC DNA]</scope>
    <source>
        <strain evidence="2 3">DSM 45615</strain>
    </source>
</reference>
<dbReference type="EMBL" id="JACHGN010000009">
    <property type="protein sequence ID" value="MBB5134879.1"/>
    <property type="molecule type" value="Genomic_DNA"/>
</dbReference>
<evidence type="ECO:0000259" key="1">
    <source>
        <dbReference type="Pfam" id="PF05050"/>
    </source>
</evidence>
<sequence length="249" mass="26841">MTPGVALRSAVAGAMPLRWFGALIRAVYPRLDAELARAAEFVPRGGTAVDVGVWYGPWTAALRRLGCSVVAVEANPRLAALAAAAFPDVRVVSAAASDASGTARLWLPPGGRGAEATASLVHEAGEPVEVRTVTIDELGLSDVRFMKVDVEGHELAALRGAERTVRRDRPLLLVELETRHQDIALVIDLLAGWGYSGSVLTEGRWVPLERFDLAAHQAERAAEVARGFIPRLLRPGEEYVNMVLFRPRP</sequence>
<dbReference type="GO" id="GO:0032259">
    <property type="term" value="P:methylation"/>
    <property type="evidence" value="ECO:0007669"/>
    <property type="project" value="UniProtKB-KW"/>
</dbReference>
<dbReference type="Pfam" id="PF05050">
    <property type="entry name" value="Methyltransf_21"/>
    <property type="match status" value="1"/>
</dbReference>
<protein>
    <submittedName>
        <fullName evidence="2">FkbM family methyltransferase</fullName>
    </submittedName>
</protein>
<accession>A0A840P797</accession>
<dbReference type="RefSeq" id="WP_185051754.1">
    <property type="nucleotide sequence ID" value="NZ_BAABIX010000004.1"/>
</dbReference>
<keyword evidence="3" id="KW-1185">Reference proteome</keyword>
<dbReference type="GO" id="GO:0008168">
    <property type="term" value="F:methyltransferase activity"/>
    <property type="evidence" value="ECO:0007669"/>
    <property type="project" value="UniProtKB-KW"/>
</dbReference>
<dbReference type="InterPro" id="IPR006342">
    <property type="entry name" value="FkbM_mtfrase"/>
</dbReference>
<dbReference type="InterPro" id="IPR029063">
    <property type="entry name" value="SAM-dependent_MTases_sf"/>
</dbReference>
<dbReference type="AlphaFoldDB" id="A0A840P797"/>
<name>A0A840P797_9ACTN</name>
<dbReference type="Proteomes" id="UP000578449">
    <property type="component" value="Unassembled WGS sequence"/>
</dbReference>
<dbReference type="InterPro" id="IPR052514">
    <property type="entry name" value="SAM-dependent_MTase"/>
</dbReference>
<keyword evidence="2" id="KW-0489">Methyltransferase</keyword>
<evidence type="ECO:0000313" key="2">
    <source>
        <dbReference type="EMBL" id="MBB5134879.1"/>
    </source>
</evidence>
<dbReference type="NCBIfam" id="TIGR01444">
    <property type="entry name" value="fkbM_fam"/>
    <property type="match status" value="1"/>
</dbReference>
<evidence type="ECO:0000313" key="3">
    <source>
        <dbReference type="Proteomes" id="UP000578449"/>
    </source>
</evidence>
<dbReference type="SUPFAM" id="SSF53335">
    <property type="entry name" value="S-adenosyl-L-methionine-dependent methyltransferases"/>
    <property type="match status" value="1"/>
</dbReference>
<gene>
    <name evidence="2" type="ORF">HNP84_004613</name>
</gene>
<comment type="caution">
    <text evidence="2">The sequence shown here is derived from an EMBL/GenBank/DDBJ whole genome shotgun (WGS) entry which is preliminary data.</text>
</comment>
<dbReference type="Gene3D" id="3.40.50.150">
    <property type="entry name" value="Vaccinia Virus protein VP39"/>
    <property type="match status" value="1"/>
</dbReference>
<dbReference type="PANTHER" id="PTHR34203:SF15">
    <property type="entry name" value="SLL1173 PROTEIN"/>
    <property type="match status" value="1"/>
</dbReference>
<feature type="domain" description="Methyltransferase FkbM" evidence="1">
    <location>
        <begin position="52"/>
        <end position="195"/>
    </location>
</feature>
<proteinExistence type="predicted"/>
<keyword evidence="2" id="KW-0808">Transferase</keyword>
<organism evidence="2 3">
    <name type="scientific">Thermocatellispora tengchongensis</name>
    <dbReference type="NCBI Taxonomy" id="1073253"/>
    <lineage>
        <taxon>Bacteria</taxon>
        <taxon>Bacillati</taxon>
        <taxon>Actinomycetota</taxon>
        <taxon>Actinomycetes</taxon>
        <taxon>Streptosporangiales</taxon>
        <taxon>Streptosporangiaceae</taxon>
        <taxon>Thermocatellispora</taxon>
    </lineage>
</organism>